<dbReference type="RefSeq" id="WP_327601301.1">
    <property type="nucleotide sequence ID" value="NZ_JAYXHS010000005.1"/>
</dbReference>
<sequence length="304" mass="34853">MRKILRSLVILAACLTTAAPGVRAAEAMKFIHPPPENEGDQRHTYYWELLDAALQANKSKYGDYQLAPYDKPMNFLRAVAELESGDTGRVNVVARATNLDLEQRLRPVPIPLDKGLLGYRLFLIMPEMQARLDKVQSLDDLRQFSIGQASPWTDVKILQAANMKLVIADNYEGLFHMLGIRRYDLFSRGVNEIYSEWEAHKSSVRGLTIEKNLILQYPMPRYFFVPRTEAGARMAERIEDGLQRLAKSGEFERRYQAYKKLVLADVHLAGRRVFRLPNAQLSPLAPLHEKFWWDDLAAELAPKR</sequence>
<evidence type="ECO:0000256" key="1">
    <source>
        <dbReference type="SAM" id="SignalP"/>
    </source>
</evidence>
<keyword evidence="1" id="KW-0732">Signal</keyword>
<protein>
    <recommendedName>
        <fullName evidence="4">Solute-binding protein family 3/N-terminal domain-containing protein</fullName>
    </recommendedName>
</protein>
<keyword evidence="3" id="KW-1185">Reference proteome</keyword>
<evidence type="ECO:0000313" key="3">
    <source>
        <dbReference type="Proteomes" id="UP001331561"/>
    </source>
</evidence>
<gene>
    <name evidence="2" type="ORF">VVD49_21530</name>
</gene>
<dbReference type="SUPFAM" id="SSF53850">
    <property type="entry name" value="Periplasmic binding protein-like II"/>
    <property type="match status" value="1"/>
</dbReference>
<evidence type="ECO:0000313" key="2">
    <source>
        <dbReference type="EMBL" id="MEC5388329.1"/>
    </source>
</evidence>
<dbReference type="Proteomes" id="UP001331561">
    <property type="component" value="Unassembled WGS sequence"/>
</dbReference>
<feature type="signal peptide" evidence="1">
    <location>
        <begin position="1"/>
        <end position="24"/>
    </location>
</feature>
<comment type="caution">
    <text evidence="2">The sequence shown here is derived from an EMBL/GenBank/DDBJ whole genome shotgun (WGS) entry which is preliminary data.</text>
</comment>
<reference evidence="2 3" key="1">
    <citation type="submission" date="2024-01" db="EMBL/GenBank/DDBJ databases">
        <title>Uliginosibacterium soil sp. nov.</title>
        <authorList>
            <person name="Lv Y."/>
        </authorList>
    </citation>
    <scope>NUCLEOTIDE SEQUENCE [LARGE SCALE GENOMIC DNA]</scope>
    <source>
        <strain evidence="2 3">H3</strain>
    </source>
</reference>
<accession>A0ABU6K8U9</accession>
<evidence type="ECO:0008006" key="4">
    <source>
        <dbReference type="Google" id="ProtNLM"/>
    </source>
</evidence>
<name>A0ABU6K8U9_9RHOO</name>
<feature type="chain" id="PRO_5046355000" description="Solute-binding protein family 3/N-terminal domain-containing protein" evidence="1">
    <location>
        <begin position="25"/>
        <end position="304"/>
    </location>
</feature>
<organism evidence="2 3">
    <name type="scientific">Uliginosibacterium silvisoli</name>
    <dbReference type="NCBI Taxonomy" id="3114758"/>
    <lineage>
        <taxon>Bacteria</taxon>
        <taxon>Pseudomonadati</taxon>
        <taxon>Pseudomonadota</taxon>
        <taxon>Betaproteobacteria</taxon>
        <taxon>Rhodocyclales</taxon>
        <taxon>Zoogloeaceae</taxon>
        <taxon>Uliginosibacterium</taxon>
    </lineage>
</organism>
<proteinExistence type="predicted"/>
<dbReference type="EMBL" id="JAYXHS010000005">
    <property type="protein sequence ID" value="MEC5388329.1"/>
    <property type="molecule type" value="Genomic_DNA"/>
</dbReference>